<feature type="compositionally biased region" description="Basic and acidic residues" evidence="1">
    <location>
        <begin position="685"/>
        <end position="697"/>
    </location>
</feature>
<dbReference type="GeneID" id="19046715"/>
<dbReference type="SMART" id="SM00498">
    <property type="entry name" value="FH2"/>
    <property type="match status" value="1"/>
</dbReference>
<dbReference type="KEGG" id="ehx:EMIHUDRAFT_434678"/>
<feature type="region of interest" description="Disordered" evidence="1">
    <location>
        <begin position="98"/>
        <end position="300"/>
    </location>
</feature>
<dbReference type="Pfam" id="PF02181">
    <property type="entry name" value="FH2"/>
    <property type="match status" value="1"/>
</dbReference>
<dbReference type="STRING" id="2903.R1F2A9"/>
<feature type="domain" description="FH2" evidence="2">
    <location>
        <begin position="283"/>
        <end position="690"/>
    </location>
</feature>
<reference evidence="3" key="2">
    <citation type="submission" date="2024-10" db="UniProtKB">
        <authorList>
            <consortium name="EnsemblProtists"/>
        </authorList>
    </citation>
    <scope>IDENTIFICATION</scope>
</reference>
<feature type="compositionally biased region" description="Basic and acidic residues" evidence="1">
    <location>
        <begin position="54"/>
        <end position="66"/>
    </location>
</feature>
<evidence type="ECO:0000313" key="4">
    <source>
        <dbReference type="Proteomes" id="UP000013827"/>
    </source>
</evidence>
<feature type="compositionally biased region" description="Basic and acidic residues" evidence="1">
    <location>
        <begin position="719"/>
        <end position="734"/>
    </location>
</feature>
<feature type="region of interest" description="Disordered" evidence="1">
    <location>
        <begin position="1"/>
        <end position="37"/>
    </location>
</feature>
<dbReference type="OMA" id="IEWSPPP"/>
<feature type="region of interest" description="Disordered" evidence="1">
    <location>
        <begin position="685"/>
        <end position="762"/>
    </location>
</feature>
<dbReference type="RefSeq" id="XP_005781795.1">
    <property type="nucleotide sequence ID" value="XM_005781738.1"/>
</dbReference>
<dbReference type="InterPro" id="IPR042201">
    <property type="entry name" value="FH2_Formin_sf"/>
</dbReference>
<sequence>MGEEGDVSPPESPSLSTKSPLSSPLTPAQKILAGGDGAAANAPTAFIASGAGNADKERQRGGKGGRDGLIARIDELETEVDELRNKLKVAEIKNARGSMGQAGALAPPPLAPPPIGGGPPPPPPIPGGVPPPPPPIGGARPPPPPPIPGGAPPPPPPIGGARPPPPPPIPGGAPPPPPPIGGARPPPPPPIPGGVPPPPPPIGGARPPPPPPIPGGAPPPPPPMGGARPPPPPLPGGLAPPPPPPMPGAPRPPGAPPPPPPPGGAPRPPGGPPMAPMAPAYPKKAPVKPSQPMRQLHWGKLPDMKVKGTLWEKEVDDSKVAIDKDELESLFATKQPAKAGGADGEKKEDKKKKGPEMANLLDAKTSQNTGIARARIKQTDAELAETLRTGGDAMDADTLSSLLRILPTEENLEAVRDYDGPEESLSQAEKFMRAVGKVPRYQLRVKCMLIRATFDEKVAEISESVSLVAQAVKEVRTSPALKKVLQMTLALGNYLNGGTNKGAAWGFKLDTLSKLSGTKTVDNKSTLLHYIAGLLAKEAEKGNSSGGDGEEKTTDAVLLLKQMPSLEQALRVVWVDAGADVSALRGSLKQVENAVSSDKEESFKAALGDFHSRATAEEKKLTEEHAAADKGCLDLCAWLAEEVKGGKLEPEKVFAALHTFALALEKAHAFNVEAVEKEAKKKRMEAAAKAREEEMAARKLSKASSGGSAAAEPPGGGRRALEQDGSRPLPEHRGLAQGVAGGGAEQEERAARRDPQPVQDRIAVMTRRVQVVESRCRSC</sequence>
<proteinExistence type="predicted"/>
<name>A0A0D3K0T1_EMIH1</name>
<dbReference type="Proteomes" id="UP000013827">
    <property type="component" value="Unassembled WGS sequence"/>
</dbReference>
<dbReference type="InterPro" id="IPR015425">
    <property type="entry name" value="FH2_Formin"/>
</dbReference>
<dbReference type="HOGENOM" id="CLU_359620_0_0_1"/>
<evidence type="ECO:0000256" key="1">
    <source>
        <dbReference type="SAM" id="MobiDB-lite"/>
    </source>
</evidence>
<protein>
    <recommendedName>
        <fullName evidence="2">FH2 domain-containing protein</fullName>
    </recommendedName>
</protein>
<feature type="compositionally biased region" description="Pro residues" evidence="1">
    <location>
        <begin position="106"/>
        <end position="276"/>
    </location>
</feature>
<keyword evidence="4" id="KW-1185">Reference proteome</keyword>
<feature type="compositionally biased region" description="Low complexity" evidence="1">
    <location>
        <begin position="13"/>
        <end position="27"/>
    </location>
</feature>
<dbReference type="eggNOG" id="KOG1922">
    <property type="taxonomic scope" value="Eukaryota"/>
</dbReference>
<dbReference type="SUPFAM" id="SSF101447">
    <property type="entry name" value="Formin homology 2 domain (FH2 domain)"/>
    <property type="match status" value="1"/>
</dbReference>
<dbReference type="PRINTS" id="PR01217">
    <property type="entry name" value="PRICHEXTENSN"/>
</dbReference>
<dbReference type="PROSITE" id="PS51444">
    <property type="entry name" value="FH2"/>
    <property type="match status" value="1"/>
</dbReference>
<feature type="region of interest" description="Disordered" evidence="1">
    <location>
        <begin position="49"/>
        <end position="68"/>
    </location>
</feature>
<dbReference type="AlphaFoldDB" id="A0A0D3K0T1"/>
<feature type="region of interest" description="Disordered" evidence="1">
    <location>
        <begin position="333"/>
        <end position="356"/>
    </location>
</feature>
<feature type="compositionally biased region" description="Low complexity" evidence="1">
    <location>
        <begin position="702"/>
        <end position="713"/>
    </location>
</feature>
<dbReference type="PANTHER" id="PTHR46345:SF8">
    <property type="entry name" value="FORMIN 3, ISOFORM B"/>
    <property type="match status" value="1"/>
</dbReference>
<reference evidence="4" key="1">
    <citation type="journal article" date="2013" name="Nature">
        <title>Pan genome of the phytoplankton Emiliania underpins its global distribution.</title>
        <authorList>
            <person name="Read B.A."/>
            <person name="Kegel J."/>
            <person name="Klute M.J."/>
            <person name="Kuo A."/>
            <person name="Lefebvre S.C."/>
            <person name="Maumus F."/>
            <person name="Mayer C."/>
            <person name="Miller J."/>
            <person name="Monier A."/>
            <person name="Salamov A."/>
            <person name="Young J."/>
            <person name="Aguilar M."/>
            <person name="Claverie J.M."/>
            <person name="Frickenhaus S."/>
            <person name="Gonzalez K."/>
            <person name="Herman E.K."/>
            <person name="Lin Y.C."/>
            <person name="Napier J."/>
            <person name="Ogata H."/>
            <person name="Sarno A.F."/>
            <person name="Shmutz J."/>
            <person name="Schroeder D."/>
            <person name="de Vargas C."/>
            <person name="Verret F."/>
            <person name="von Dassow P."/>
            <person name="Valentin K."/>
            <person name="Van de Peer Y."/>
            <person name="Wheeler G."/>
            <person name="Dacks J.B."/>
            <person name="Delwiche C.F."/>
            <person name="Dyhrman S.T."/>
            <person name="Glockner G."/>
            <person name="John U."/>
            <person name="Richards T."/>
            <person name="Worden A.Z."/>
            <person name="Zhang X."/>
            <person name="Grigoriev I.V."/>
            <person name="Allen A.E."/>
            <person name="Bidle K."/>
            <person name="Borodovsky M."/>
            <person name="Bowler C."/>
            <person name="Brownlee C."/>
            <person name="Cock J.M."/>
            <person name="Elias M."/>
            <person name="Gladyshev V.N."/>
            <person name="Groth M."/>
            <person name="Guda C."/>
            <person name="Hadaegh A."/>
            <person name="Iglesias-Rodriguez M.D."/>
            <person name="Jenkins J."/>
            <person name="Jones B.M."/>
            <person name="Lawson T."/>
            <person name="Leese F."/>
            <person name="Lindquist E."/>
            <person name="Lobanov A."/>
            <person name="Lomsadze A."/>
            <person name="Malik S.B."/>
            <person name="Marsh M.E."/>
            <person name="Mackinder L."/>
            <person name="Mock T."/>
            <person name="Mueller-Roeber B."/>
            <person name="Pagarete A."/>
            <person name="Parker M."/>
            <person name="Probert I."/>
            <person name="Quesneville H."/>
            <person name="Raines C."/>
            <person name="Rensing S.A."/>
            <person name="Riano-Pachon D.M."/>
            <person name="Richier S."/>
            <person name="Rokitta S."/>
            <person name="Shiraiwa Y."/>
            <person name="Soanes D.M."/>
            <person name="van der Giezen M."/>
            <person name="Wahlund T.M."/>
            <person name="Williams B."/>
            <person name="Wilson W."/>
            <person name="Wolfe G."/>
            <person name="Wurch L.L."/>
        </authorList>
    </citation>
    <scope>NUCLEOTIDE SEQUENCE</scope>
</reference>
<accession>A0A0D3K0T1</accession>
<dbReference type="PaxDb" id="2903-EOD29366"/>
<organism evidence="3 4">
    <name type="scientific">Emiliania huxleyi (strain CCMP1516)</name>
    <dbReference type="NCBI Taxonomy" id="280463"/>
    <lineage>
        <taxon>Eukaryota</taxon>
        <taxon>Haptista</taxon>
        <taxon>Haptophyta</taxon>
        <taxon>Prymnesiophyceae</taxon>
        <taxon>Isochrysidales</taxon>
        <taxon>Noelaerhabdaceae</taxon>
        <taxon>Emiliania</taxon>
    </lineage>
</organism>
<dbReference type="PANTHER" id="PTHR46345">
    <property type="entry name" value="INVERTED FORMIN-2"/>
    <property type="match status" value="1"/>
</dbReference>
<feature type="compositionally biased region" description="Basic and acidic residues" evidence="1">
    <location>
        <begin position="746"/>
        <end position="755"/>
    </location>
</feature>
<dbReference type="EnsemblProtists" id="EOD29366">
    <property type="protein sequence ID" value="EOD29366"/>
    <property type="gene ID" value="EMIHUDRAFT_434678"/>
</dbReference>
<evidence type="ECO:0000313" key="3">
    <source>
        <dbReference type="EnsemblProtists" id="EOD29366"/>
    </source>
</evidence>
<evidence type="ECO:0000259" key="2">
    <source>
        <dbReference type="PROSITE" id="PS51444"/>
    </source>
</evidence>
<dbReference type="Gene3D" id="1.20.58.2220">
    <property type="entry name" value="Formin, FH2 domain"/>
    <property type="match status" value="1"/>
</dbReference>